<feature type="region of interest" description="Disordered" evidence="1">
    <location>
        <begin position="128"/>
        <end position="191"/>
    </location>
</feature>
<dbReference type="Proteomes" id="UP001146351">
    <property type="component" value="Unassembled WGS sequence"/>
</dbReference>
<feature type="compositionally biased region" description="Basic and acidic residues" evidence="1">
    <location>
        <begin position="488"/>
        <end position="498"/>
    </location>
</feature>
<feature type="compositionally biased region" description="Basic residues" evidence="1">
    <location>
        <begin position="399"/>
        <end position="408"/>
    </location>
</feature>
<keyword evidence="3" id="KW-1185">Reference proteome</keyword>
<gene>
    <name evidence="2" type="ORF">N7492_004858</name>
</gene>
<dbReference type="AlphaFoldDB" id="A0A9W9IB86"/>
<feature type="compositionally biased region" description="Acidic residues" evidence="1">
    <location>
        <begin position="372"/>
        <end position="381"/>
    </location>
</feature>
<feature type="region of interest" description="Disordered" evidence="1">
    <location>
        <begin position="356"/>
        <end position="431"/>
    </location>
</feature>
<feature type="compositionally biased region" description="Polar residues" evidence="1">
    <location>
        <begin position="56"/>
        <end position="72"/>
    </location>
</feature>
<evidence type="ECO:0000256" key="1">
    <source>
        <dbReference type="SAM" id="MobiDB-lite"/>
    </source>
</evidence>
<dbReference type="EMBL" id="JAPQKO010000003">
    <property type="protein sequence ID" value="KAJ5172265.1"/>
    <property type="molecule type" value="Genomic_DNA"/>
</dbReference>
<feature type="compositionally biased region" description="Low complexity" evidence="1">
    <location>
        <begin position="160"/>
        <end position="175"/>
    </location>
</feature>
<protein>
    <submittedName>
        <fullName evidence="2">Uncharacterized protein</fullName>
    </submittedName>
</protein>
<sequence>MVSIDLDNIIHYHPPPTPKPPCKPPRLTTSSRGSSRPPSNQPFLIHTLPPRPPCFSHTSLQIPHTRQQSPSPVVSCLPSDRDAHLNEFDKELASLGLAEIESQETPGLCFGGSEERQAENIDNIQRKELYGVHGRGSHTNDHHRDDLPLSQDPATPQDTAASNAVGSGLSSAAGPPASPVRADGSVSPDELCPTDLSSAECRESQLSLVGYETEYDCNVLRDQPLPHNPSIPIPARDETEPANQRLFRCSSEAGAEPRKSSLPPVLEAHSIQLQTRDLSPTRDSHLGVRNDGIEAYSTDCRLGDETLSSPVSPTGSGSEGEDTPRDLSRSCSVSVVVPVTWSYGLPIIRSTRTSRNLCTRKRKSRAKSTCDVDSDDPDDSDYTDRNDSGVGDIAASPRLVKRQRRTAARKTQPARVQRESPHHVFSSPAPEEAFANPYPATTLQDMQTIPVRGFLTRQTFLSRVVYSYTFEEDRQPSCPHRPTPTKAPAHDENLDETGHPTLPSSKKPSAHATRFLPDEDELLIELKEKRSLPWSRIGEQRVLSRFAIAQGSRTEELEVSGEVGVDGLHVLRRRVRLHKRHLAYSLGHKWRGEKEPIQSL</sequence>
<feature type="compositionally biased region" description="Basic and acidic residues" evidence="1">
    <location>
        <begin position="138"/>
        <end position="147"/>
    </location>
</feature>
<feature type="compositionally biased region" description="Polar residues" evidence="1">
    <location>
        <begin position="306"/>
        <end position="316"/>
    </location>
</feature>
<evidence type="ECO:0000313" key="2">
    <source>
        <dbReference type="EMBL" id="KAJ5172265.1"/>
    </source>
</evidence>
<feature type="compositionally biased region" description="Low complexity" evidence="1">
    <location>
        <begin position="25"/>
        <end position="38"/>
    </location>
</feature>
<feature type="region of interest" description="Disordered" evidence="1">
    <location>
        <begin position="471"/>
        <end position="511"/>
    </location>
</feature>
<proteinExistence type="predicted"/>
<name>A0A9W9IB86_9EURO</name>
<reference evidence="2" key="2">
    <citation type="journal article" date="2023" name="IMA Fungus">
        <title>Comparative genomic study of the Penicillium genus elucidates a diverse pangenome and 15 lateral gene transfer events.</title>
        <authorList>
            <person name="Petersen C."/>
            <person name="Sorensen T."/>
            <person name="Nielsen M.R."/>
            <person name="Sondergaard T.E."/>
            <person name="Sorensen J.L."/>
            <person name="Fitzpatrick D.A."/>
            <person name="Frisvad J.C."/>
            <person name="Nielsen K.L."/>
        </authorList>
    </citation>
    <scope>NUCLEOTIDE SEQUENCE</scope>
    <source>
        <strain evidence="2">IBT 21917</strain>
    </source>
</reference>
<accession>A0A9W9IB86</accession>
<comment type="caution">
    <text evidence="2">The sequence shown here is derived from an EMBL/GenBank/DDBJ whole genome shotgun (WGS) entry which is preliminary data.</text>
</comment>
<organism evidence="2 3">
    <name type="scientific">Penicillium capsulatum</name>
    <dbReference type="NCBI Taxonomy" id="69766"/>
    <lineage>
        <taxon>Eukaryota</taxon>
        <taxon>Fungi</taxon>
        <taxon>Dikarya</taxon>
        <taxon>Ascomycota</taxon>
        <taxon>Pezizomycotina</taxon>
        <taxon>Eurotiomycetes</taxon>
        <taxon>Eurotiomycetidae</taxon>
        <taxon>Eurotiales</taxon>
        <taxon>Aspergillaceae</taxon>
        <taxon>Penicillium</taxon>
    </lineage>
</organism>
<evidence type="ECO:0000313" key="3">
    <source>
        <dbReference type="Proteomes" id="UP001146351"/>
    </source>
</evidence>
<feature type="compositionally biased region" description="Pro residues" evidence="1">
    <location>
        <begin position="13"/>
        <end position="24"/>
    </location>
</feature>
<feature type="region of interest" description="Disordered" evidence="1">
    <location>
        <begin position="297"/>
        <end position="329"/>
    </location>
</feature>
<dbReference type="OrthoDB" id="2143914at2759"/>
<feature type="region of interest" description="Disordered" evidence="1">
    <location>
        <begin position="1"/>
        <end position="73"/>
    </location>
</feature>
<reference evidence="2" key="1">
    <citation type="submission" date="2022-11" db="EMBL/GenBank/DDBJ databases">
        <authorList>
            <person name="Petersen C."/>
        </authorList>
    </citation>
    <scope>NUCLEOTIDE SEQUENCE</scope>
    <source>
        <strain evidence="2">IBT 21917</strain>
    </source>
</reference>